<accession>A0AAU8A5B2</accession>
<organism evidence="1">
    <name type="scientific">Polynucleobacter sp. UK-FUSCHL-C3</name>
    <dbReference type="NCBI Taxonomy" id="2955208"/>
    <lineage>
        <taxon>Bacteria</taxon>
        <taxon>Pseudomonadati</taxon>
        <taxon>Pseudomonadota</taxon>
        <taxon>Betaproteobacteria</taxon>
        <taxon>Burkholderiales</taxon>
        <taxon>Burkholderiaceae</taxon>
        <taxon>Polynucleobacter</taxon>
    </lineage>
</organism>
<proteinExistence type="predicted"/>
<dbReference type="EMBL" id="CP099959">
    <property type="protein sequence ID" value="XCC58413.1"/>
    <property type="molecule type" value="Genomic_DNA"/>
</dbReference>
<name>A0AAU8A5B2_9BURK</name>
<evidence type="ECO:0000313" key="1">
    <source>
        <dbReference type="EMBL" id="XCC58413.1"/>
    </source>
</evidence>
<protein>
    <submittedName>
        <fullName evidence="1">Uncharacterized protein</fullName>
    </submittedName>
</protein>
<gene>
    <name evidence="1" type="ORF">NKE59_03735</name>
</gene>
<dbReference type="AlphaFoldDB" id="A0AAU8A5B2"/>
<reference evidence="1" key="1">
    <citation type="submission" date="2022-06" db="EMBL/GenBank/DDBJ databases">
        <title>New Polynucleobacter species.</title>
        <authorList>
            <person name="Hahn M.W."/>
        </authorList>
    </citation>
    <scope>NUCLEOTIDE SEQUENCE</scope>
    <source>
        <strain evidence="1">UK-FUSCHL-C3</strain>
    </source>
</reference>
<sequence>MMVSIELFRTKLYKALLHHHETTVRIEKLEALKEHTANLASIKKSPK</sequence>
<dbReference type="RefSeq" id="WP_353439641.1">
    <property type="nucleotide sequence ID" value="NZ_CP099959.1"/>
</dbReference>